<dbReference type="PANTHER" id="PTHR43731:SF14">
    <property type="entry name" value="PRESENILIN-ASSOCIATED RHOMBOID-LIKE PROTEIN, MITOCHONDRIAL"/>
    <property type="match status" value="1"/>
</dbReference>
<evidence type="ECO:0000313" key="10">
    <source>
        <dbReference type="EMBL" id="MBD2858982.1"/>
    </source>
</evidence>
<dbReference type="Pfam" id="PF16733">
    <property type="entry name" value="NRho"/>
    <property type="match status" value="1"/>
</dbReference>
<dbReference type="InterPro" id="IPR038244">
    <property type="entry name" value="NRho_sf"/>
</dbReference>
<evidence type="ECO:0000313" key="11">
    <source>
        <dbReference type="Proteomes" id="UP000610558"/>
    </source>
</evidence>
<evidence type="ECO:0000256" key="4">
    <source>
        <dbReference type="ARBA" id="ARBA00022801"/>
    </source>
</evidence>
<feature type="domain" description="Rhomboid protease N-terminal" evidence="9">
    <location>
        <begin position="8"/>
        <end position="63"/>
    </location>
</feature>
<evidence type="ECO:0000256" key="2">
    <source>
        <dbReference type="ARBA" id="ARBA00009045"/>
    </source>
</evidence>
<dbReference type="Pfam" id="PF01694">
    <property type="entry name" value="Rhomboid"/>
    <property type="match status" value="1"/>
</dbReference>
<comment type="subcellular location">
    <subcellularLocation>
        <location evidence="1">Membrane</location>
        <topology evidence="1">Multi-pass membrane protein</topology>
    </subcellularLocation>
</comment>
<keyword evidence="3 7" id="KW-0812">Transmembrane</keyword>
<evidence type="ECO:0000256" key="7">
    <source>
        <dbReference type="SAM" id="Phobius"/>
    </source>
</evidence>
<dbReference type="InterPro" id="IPR031976">
    <property type="entry name" value="NRho"/>
</dbReference>
<gene>
    <name evidence="10" type="ORF">IB286_08150</name>
</gene>
<feature type="transmembrane region" description="Helical" evidence="7">
    <location>
        <begin position="255"/>
        <end position="274"/>
    </location>
</feature>
<dbReference type="Gene3D" id="1.20.1540.10">
    <property type="entry name" value="Rhomboid-like"/>
    <property type="match status" value="1"/>
</dbReference>
<sequence>MPDYIRLGFPLERDLAAFSEFLWRQRIPHRIAEEEGRQVLWIGSEAHAEQVKHWLQEMERGELVLDKRDGAPQGISLLGRLFSSPAVAVLLLLSVVGAALPFLDTRGQLLPSLTFYPFSPYTGEVQAVWPLAEPWRILSPIFLHFGLLHIAFNGLWLWLLGGMIEQRQGVVRLLGVVLLVGATSNIAQAMMSLVIFGGMSGVIYGLLGYMLAWNRLRPQQQFPLQPALAWFMIGWLLLCMVGLASALGLGDIANTAHASGLLMGLLLGFVAALLDQQPDR</sequence>
<dbReference type="Proteomes" id="UP000610558">
    <property type="component" value="Unassembled WGS sequence"/>
</dbReference>
<dbReference type="InterPro" id="IPR050925">
    <property type="entry name" value="Rhomboid_protease_S54"/>
</dbReference>
<evidence type="ECO:0000256" key="3">
    <source>
        <dbReference type="ARBA" id="ARBA00022692"/>
    </source>
</evidence>
<dbReference type="RefSeq" id="WP_190764388.1">
    <property type="nucleotide sequence ID" value="NZ_JACXLD010000004.1"/>
</dbReference>
<dbReference type="InterPro" id="IPR022764">
    <property type="entry name" value="Peptidase_S54_rhomboid_dom"/>
</dbReference>
<feature type="domain" description="Peptidase S54 rhomboid" evidence="8">
    <location>
        <begin position="133"/>
        <end position="271"/>
    </location>
</feature>
<keyword evidence="4" id="KW-0378">Hydrolase</keyword>
<keyword evidence="10" id="KW-0645">Protease</keyword>
<dbReference type="GO" id="GO:0016020">
    <property type="term" value="C:membrane"/>
    <property type="evidence" value="ECO:0007669"/>
    <property type="project" value="UniProtKB-SubCell"/>
</dbReference>
<dbReference type="PANTHER" id="PTHR43731">
    <property type="entry name" value="RHOMBOID PROTEASE"/>
    <property type="match status" value="1"/>
</dbReference>
<keyword evidence="11" id="KW-1185">Reference proteome</keyword>
<evidence type="ECO:0000259" key="8">
    <source>
        <dbReference type="Pfam" id="PF01694"/>
    </source>
</evidence>
<dbReference type="AlphaFoldDB" id="A0A927C2T7"/>
<dbReference type="InterPro" id="IPR035952">
    <property type="entry name" value="Rhomboid-like_sf"/>
</dbReference>
<protein>
    <submittedName>
        <fullName evidence="10">Rhomboid family intramembrane serine protease</fullName>
    </submittedName>
</protein>
<dbReference type="GO" id="GO:0004252">
    <property type="term" value="F:serine-type endopeptidase activity"/>
    <property type="evidence" value="ECO:0007669"/>
    <property type="project" value="InterPro"/>
</dbReference>
<accession>A0A927C2T7</accession>
<evidence type="ECO:0000259" key="9">
    <source>
        <dbReference type="Pfam" id="PF16733"/>
    </source>
</evidence>
<dbReference type="Gene3D" id="3.30.70.2080">
    <property type="match status" value="1"/>
</dbReference>
<dbReference type="EMBL" id="JACXLD010000004">
    <property type="protein sequence ID" value="MBD2858982.1"/>
    <property type="molecule type" value="Genomic_DNA"/>
</dbReference>
<comment type="similarity">
    <text evidence="2">Belongs to the peptidase S54 family.</text>
</comment>
<evidence type="ECO:0000256" key="6">
    <source>
        <dbReference type="ARBA" id="ARBA00023136"/>
    </source>
</evidence>
<comment type="caution">
    <text evidence="10">The sequence shown here is derived from an EMBL/GenBank/DDBJ whole genome shotgun (WGS) entry which is preliminary data.</text>
</comment>
<feature type="transmembrane region" description="Helical" evidence="7">
    <location>
        <begin position="228"/>
        <end position="249"/>
    </location>
</feature>
<feature type="transmembrane region" description="Helical" evidence="7">
    <location>
        <begin position="77"/>
        <end position="103"/>
    </location>
</feature>
<feature type="transmembrane region" description="Helical" evidence="7">
    <location>
        <begin position="170"/>
        <end position="187"/>
    </location>
</feature>
<feature type="transmembrane region" description="Helical" evidence="7">
    <location>
        <begin position="137"/>
        <end position="158"/>
    </location>
</feature>
<keyword evidence="6 7" id="KW-0472">Membrane</keyword>
<organism evidence="10 11">
    <name type="scientific">Spongiibacter pelagi</name>
    <dbReference type="NCBI Taxonomy" id="2760804"/>
    <lineage>
        <taxon>Bacteria</taxon>
        <taxon>Pseudomonadati</taxon>
        <taxon>Pseudomonadota</taxon>
        <taxon>Gammaproteobacteria</taxon>
        <taxon>Cellvibrionales</taxon>
        <taxon>Spongiibacteraceae</taxon>
        <taxon>Spongiibacter</taxon>
    </lineage>
</organism>
<keyword evidence="5 7" id="KW-1133">Transmembrane helix</keyword>
<dbReference type="GO" id="GO:0006508">
    <property type="term" value="P:proteolysis"/>
    <property type="evidence" value="ECO:0007669"/>
    <property type="project" value="UniProtKB-KW"/>
</dbReference>
<name>A0A927C2T7_9GAMM</name>
<proteinExistence type="inferred from homology"/>
<reference evidence="10" key="1">
    <citation type="submission" date="2020-09" db="EMBL/GenBank/DDBJ databases">
        <authorList>
            <person name="Yoon J.-W."/>
        </authorList>
    </citation>
    <scope>NUCLEOTIDE SEQUENCE</scope>
    <source>
        <strain evidence="10">KMU-158</strain>
    </source>
</reference>
<evidence type="ECO:0000256" key="5">
    <source>
        <dbReference type="ARBA" id="ARBA00022989"/>
    </source>
</evidence>
<evidence type="ECO:0000256" key="1">
    <source>
        <dbReference type="ARBA" id="ARBA00004141"/>
    </source>
</evidence>
<dbReference type="SUPFAM" id="SSF144091">
    <property type="entry name" value="Rhomboid-like"/>
    <property type="match status" value="1"/>
</dbReference>
<feature type="transmembrane region" description="Helical" evidence="7">
    <location>
        <begin position="193"/>
        <end position="216"/>
    </location>
</feature>